<comment type="caution">
    <text evidence="2">The sequence shown here is derived from an EMBL/GenBank/DDBJ whole genome shotgun (WGS) entry which is preliminary data.</text>
</comment>
<sequence>MQNIFQQNLSEEQTDGAVFVVQLLFKSPVTMPEKEKMEAVIQKHVGDTECVSYNESLASFPAKKYKAKFSDRTVPPMLNIMTGSFTGSAVDEFQKSQMWDCSEKEREKIFSECTHQVIGTDMLAAVLPALQRAALDMDFLQALLEIFPECAAVYFRNSGKLFTAEKIRSHSYPHEERFIYLAVNVRFFNIQGTHDILVDTLGMGTLFLPDIQYHFHGIDPNKIVNHAYSTAVYILKNGNPIQSDDTIEGIIEGTAPPEKWKCRYEDSLIQPLRAVIDIETGSHASGTRE</sequence>
<protein>
    <submittedName>
        <fullName evidence="2">DUF4261 domain-containing protein</fullName>
    </submittedName>
</protein>
<feature type="domain" description="DUF4261" evidence="1">
    <location>
        <begin position="199"/>
        <end position="279"/>
    </location>
</feature>
<dbReference type="OrthoDB" id="277550at2"/>
<dbReference type="AlphaFoldDB" id="A0A3P1XK78"/>
<evidence type="ECO:0000313" key="2">
    <source>
        <dbReference type="EMBL" id="RRD59174.1"/>
    </source>
</evidence>
<organism evidence="2 3">
    <name type="scientific">Tannerella forsythia</name>
    <name type="common">Bacteroides forsythus</name>
    <dbReference type="NCBI Taxonomy" id="28112"/>
    <lineage>
        <taxon>Bacteria</taxon>
        <taxon>Pseudomonadati</taxon>
        <taxon>Bacteroidota</taxon>
        <taxon>Bacteroidia</taxon>
        <taxon>Bacteroidales</taxon>
        <taxon>Tannerellaceae</taxon>
        <taxon>Tannerella</taxon>
    </lineage>
</organism>
<reference evidence="2 3" key="1">
    <citation type="submission" date="2018-11" db="EMBL/GenBank/DDBJ databases">
        <title>Genomes From Bacteria Associated with the Canine Oral Cavity: a Test Case for Automated Genome-Based Taxonomic Assignment.</title>
        <authorList>
            <person name="Coil D.A."/>
            <person name="Jospin G."/>
            <person name="Darling A.E."/>
            <person name="Wallis C."/>
            <person name="Davis I.J."/>
            <person name="Harris S."/>
            <person name="Eisen J.A."/>
            <person name="Holcombe L.J."/>
            <person name="O'Flynn C."/>
        </authorList>
    </citation>
    <scope>NUCLEOTIDE SEQUENCE [LARGE SCALE GENOMIC DNA]</scope>
    <source>
        <strain evidence="2 3">OH2617_COT-023</strain>
    </source>
</reference>
<evidence type="ECO:0000259" key="1">
    <source>
        <dbReference type="Pfam" id="PF14080"/>
    </source>
</evidence>
<dbReference type="Pfam" id="PF14080">
    <property type="entry name" value="DUF4261"/>
    <property type="match status" value="1"/>
</dbReference>
<gene>
    <name evidence="2" type="ORF">EII40_11095</name>
</gene>
<dbReference type="Proteomes" id="UP000278609">
    <property type="component" value="Unassembled WGS sequence"/>
</dbReference>
<proteinExistence type="predicted"/>
<dbReference type="EMBL" id="RQYS01000052">
    <property type="protein sequence ID" value="RRD59174.1"/>
    <property type="molecule type" value="Genomic_DNA"/>
</dbReference>
<evidence type="ECO:0000313" key="3">
    <source>
        <dbReference type="Proteomes" id="UP000278609"/>
    </source>
</evidence>
<dbReference type="InterPro" id="IPR025357">
    <property type="entry name" value="DUF4261"/>
</dbReference>
<accession>A0A3P1XK78</accession>
<name>A0A3P1XK78_TANFO</name>